<dbReference type="InterPro" id="IPR023485">
    <property type="entry name" value="Ptyr_pPase"/>
</dbReference>
<dbReference type="PANTHER" id="PTHR11717">
    <property type="entry name" value="LOW MOLECULAR WEIGHT PROTEIN TYROSINE PHOSPHATASE"/>
    <property type="match status" value="1"/>
</dbReference>
<dbReference type="EMBL" id="CP018835">
    <property type="protein sequence ID" value="ASA56351.1"/>
    <property type="molecule type" value="Genomic_DNA"/>
</dbReference>
<dbReference type="Pfam" id="PF01451">
    <property type="entry name" value="LMWPc"/>
    <property type="match status" value="1"/>
</dbReference>
<feature type="active site" description="Nucleophile" evidence="6">
    <location>
        <position position="9"/>
    </location>
</feature>
<reference evidence="8 9" key="1">
    <citation type="submission" date="2016-12" db="EMBL/GenBank/DDBJ databases">
        <authorList>
            <person name="Song W.-J."/>
            <person name="Kurnit D.M."/>
        </authorList>
    </citation>
    <scope>NUCLEOTIDE SEQUENCE [LARGE SCALE GENOMIC DNA]</scope>
    <source>
        <strain evidence="8 9">ATCC 43942</strain>
    </source>
</reference>
<feature type="active site" evidence="6">
    <location>
        <position position="15"/>
    </location>
</feature>
<evidence type="ECO:0000256" key="5">
    <source>
        <dbReference type="ARBA" id="ARBA00051722"/>
    </source>
</evidence>
<name>A0A1Z2SGN9_VIBGA</name>
<dbReference type="SMART" id="SM00226">
    <property type="entry name" value="LMWPc"/>
    <property type="match status" value="1"/>
</dbReference>
<dbReference type="EC" id="3.1.3.48" evidence="2"/>
<dbReference type="SUPFAM" id="SSF52788">
    <property type="entry name" value="Phosphotyrosine protein phosphatases I"/>
    <property type="match status" value="1"/>
</dbReference>
<evidence type="ECO:0000313" key="8">
    <source>
        <dbReference type="EMBL" id="ASA56351.1"/>
    </source>
</evidence>
<dbReference type="AlphaFoldDB" id="A0A1Z2SGN9"/>
<dbReference type="Proteomes" id="UP000196708">
    <property type="component" value="Chromosome 1"/>
</dbReference>
<evidence type="ECO:0000256" key="4">
    <source>
        <dbReference type="ARBA" id="ARBA00022912"/>
    </source>
</evidence>
<feature type="domain" description="Phosphotyrosine protein phosphatase I" evidence="7">
    <location>
        <begin position="3"/>
        <end position="145"/>
    </location>
</feature>
<accession>A0A1Z2SGN9</accession>
<dbReference type="InterPro" id="IPR050438">
    <property type="entry name" value="LMW_PTPase"/>
</dbReference>
<dbReference type="CDD" id="cd16343">
    <property type="entry name" value="LMWPTP"/>
    <property type="match status" value="1"/>
</dbReference>
<feature type="active site" description="Proton donor" evidence="6">
    <location>
        <position position="119"/>
    </location>
</feature>
<dbReference type="InterPro" id="IPR017867">
    <property type="entry name" value="Tyr_phospatase_low_mol_wt"/>
</dbReference>
<dbReference type="OrthoDB" id="9784339at2"/>
<dbReference type="PRINTS" id="PR00719">
    <property type="entry name" value="LMWPTPASE"/>
</dbReference>
<evidence type="ECO:0000259" key="7">
    <source>
        <dbReference type="SMART" id="SM00226"/>
    </source>
</evidence>
<evidence type="ECO:0000256" key="3">
    <source>
        <dbReference type="ARBA" id="ARBA00022801"/>
    </source>
</evidence>
<dbReference type="RefSeq" id="WP_088134162.1">
    <property type="nucleotide sequence ID" value="NZ_CP018835.1"/>
</dbReference>
<keyword evidence="3" id="KW-0378">Hydrolase</keyword>
<dbReference type="GO" id="GO:0004725">
    <property type="term" value="F:protein tyrosine phosphatase activity"/>
    <property type="evidence" value="ECO:0007669"/>
    <property type="project" value="UniProtKB-EC"/>
</dbReference>
<dbReference type="InterPro" id="IPR036196">
    <property type="entry name" value="Ptyr_pPase_sf"/>
</dbReference>
<dbReference type="Gene3D" id="3.40.50.2300">
    <property type="match status" value="1"/>
</dbReference>
<comment type="similarity">
    <text evidence="1">Belongs to the low molecular weight phosphotyrosine protein phosphatase family.</text>
</comment>
<dbReference type="KEGG" id="vga:BSQ33_12015"/>
<keyword evidence="4" id="KW-0904">Protein phosphatase</keyword>
<evidence type="ECO:0000313" key="9">
    <source>
        <dbReference type="Proteomes" id="UP000196708"/>
    </source>
</evidence>
<comment type="catalytic activity">
    <reaction evidence="5">
        <text>O-phospho-L-tyrosyl-[protein] + H2O = L-tyrosyl-[protein] + phosphate</text>
        <dbReference type="Rhea" id="RHEA:10684"/>
        <dbReference type="Rhea" id="RHEA-COMP:10136"/>
        <dbReference type="Rhea" id="RHEA-COMP:20101"/>
        <dbReference type="ChEBI" id="CHEBI:15377"/>
        <dbReference type="ChEBI" id="CHEBI:43474"/>
        <dbReference type="ChEBI" id="CHEBI:46858"/>
        <dbReference type="ChEBI" id="CHEBI:61978"/>
        <dbReference type="EC" id="3.1.3.48"/>
    </reaction>
</comment>
<protein>
    <recommendedName>
        <fullName evidence="2">protein-tyrosine-phosphatase</fullName>
        <ecNumber evidence="2">3.1.3.48</ecNumber>
    </recommendedName>
</protein>
<sequence length="148" mass="16298">MFENILVICAGNICRSPYAAERLRRLMPSHTVHSAGLLTEKSGLVGASAAPEAQAIARSLGIDLTAHQAQPIHATMVDDCDLILAMNQNQIDMLSRMFPKARHKTMLFGHWIGVSQIDDPYQKSSAVFQQVYAVLDRAAQAWAEKISH</sequence>
<organism evidence="8 9">
    <name type="scientific">Vibrio gazogenes</name>
    <dbReference type="NCBI Taxonomy" id="687"/>
    <lineage>
        <taxon>Bacteria</taxon>
        <taxon>Pseudomonadati</taxon>
        <taxon>Pseudomonadota</taxon>
        <taxon>Gammaproteobacteria</taxon>
        <taxon>Vibrionales</taxon>
        <taxon>Vibrionaceae</taxon>
        <taxon>Vibrio</taxon>
    </lineage>
</organism>
<evidence type="ECO:0000256" key="2">
    <source>
        <dbReference type="ARBA" id="ARBA00013064"/>
    </source>
</evidence>
<evidence type="ECO:0000256" key="1">
    <source>
        <dbReference type="ARBA" id="ARBA00011063"/>
    </source>
</evidence>
<dbReference type="PANTHER" id="PTHR11717:SF31">
    <property type="entry name" value="LOW MOLECULAR WEIGHT PROTEIN-TYROSINE-PHOSPHATASE ETP-RELATED"/>
    <property type="match status" value="1"/>
</dbReference>
<proteinExistence type="inferred from homology"/>
<gene>
    <name evidence="8" type="ORF">BSQ33_12015</name>
</gene>
<evidence type="ECO:0000256" key="6">
    <source>
        <dbReference type="PIRSR" id="PIRSR617867-1"/>
    </source>
</evidence>